<dbReference type="VEuPathDB" id="AmoebaDB:ACA1_360660"/>
<dbReference type="EMBL" id="KB007867">
    <property type="protein sequence ID" value="ELR23050.1"/>
    <property type="molecule type" value="Genomic_DNA"/>
</dbReference>
<evidence type="ECO:0000313" key="1">
    <source>
        <dbReference type="EMBL" id="ELR23050.1"/>
    </source>
</evidence>
<evidence type="ECO:0000313" key="2">
    <source>
        <dbReference type="Proteomes" id="UP000011083"/>
    </source>
</evidence>
<proteinExistence type="predicted"/>
<dbReference type="GeneID" id="14924020"/>
<name>L8HCY7_ACACF</name>
<sequence length="138" mass="15428">PACLLGRDEHNNTLLHLLIDQEGVEQVVQQVEKHFGRLTVQKLMRVRNSRGHTAIHLALTAGPPCIHSPYSHSHPEPVGLFGVAGALLSYGAPLAPSKEEERRLGKLWKKPIPSPIDGLRQRCCTYPRPLVLQHNNRF</sequence>
<protein>
    <submittedName>
        <fullName evidence="1">Uncharacterized protein</fullName>
    </submittedName>
</protein>
<dbReference type="RefSeq" id="XP_004352527.1">
    <property type="nucleotide sequence ID" value="XM_004352475.1"/>
</dbReference>
<accession>L8HCY7</accession>
<gene>
    <name evidence="1" type="ORF">ACA1_360660</name>
</gene>
<dbReference type="KEGG" id="acan:ACA1_360660"/>
<keyword evidence="2" id="KW-1185">Reference proteome</keyword>
<feature type="non-terminal residue" evidence="1">
    <location>
        <position position="138"/>
    </location>
</feature>
<dbReference type="AlphaFoldDB" id="L8HCY7"/>
<dbReference type="Proteomes" id="UP000011083">
    <property type="component" value="Unassembled WGS sequence"/>
</dbReference>
<organism evidence="1 2">
    <name type="scientific">Acanthamoeba castellanii (strain ATCC 30010 / Neff)</name>
    <dbReference type="NCBI Taxonomy" id="1257118"/>
    <lineage>
        <taxon>Eukaryota</taxon>
        <taxon>Amoebozoa</taxon>
        <taxon>Discosea</taxon>
        <taxon>Longamoebia</taxon>
        <taxon>Centramoebida</taxon>
        <taxon>Acanthamoebidae</taxon>
        <taxon>Acanthamoeba</taxon>
    </lineage>
</organism>
<reference evidence="1 2" key="1">
    <citation type="journal article" date="2013" name="Genome Biol.">
        <title>Genome of Acanthamoeba castellanii highlights extensive lateral gene transfer and early evolution of tyrosine kinase signaling.</title>
        <authorList>
            <person name="Clarke M."/>
            <person name="Lohan A.J."/>
            <person name="Liu B."/>
            <person name="Lagkouvardos I."/>
            <person name="Roy S."/>
            <person name="Zafar N."/>
            <person name="Bertelli C."/>
            <person name="Schilde C."/>
            <person name="Kianianmomeni A."/>
            <person name="Burglin T.R."/>
            <person name="Frech C."/>
            <person name="Turcotte B."/>
            <person name="Kopec K.O."/>
            <person name="Synnott J.M."/>
            <person name="Choo C."/>
            <person name="Paponov I."/>
            <person name="Finkler A."/>
            <person name="Soon Heng Tan C."/>
            <person name="Hutchins A.P."/>
            <person name="Weinmeier T."/>
            <person name="Rattei T."/>
            <person name="Chu J.S."/>
            <person name="Gimenez G."/>
            <person name="Irimia M."/>
            <person name="Rigden D.J."/>
            <person name="Fitzpatrick D.A."/>
            <person name="Lorenzo-Morales J."/>
            <person name="Bateman A."/>
            <person name="Chiu C.H."/>
            <person name="Tang P."/>
            <person name="Hegemann P."/>
            <person name="Fromm H."/>
            <person name="Raoult D."/>
            <person name="Greub G."/>
            <person name="Miranda-Saavedra D."/>
            <person name="Chen N."/>
            <person name="Nash P."/>
            <person name="Ginger M.L."/>
            <person name="Horn M."/>
            <person name="Schaap P."/>
            <person name="Caler L."/>
            <person name="Loftus B."/>
        </authorList>
    </citation>
    <scope>NUCLEOTIDE SEQUENCE [LARGE SCALE GENOMIC DNA]</scope>
    <source>
        <strain evidence="1 2">Neff</strain>
    </source>
</reference>